<sequence length="140" mass="15584">MLFRTIHLTLAANRAIHLSTFHKPKVASDFRKSSSAQAPESTMRLLTENVSIENQLETLRAAAQGLEEENTTLTASLDRLTHDRRRLSTEHTSLAVKCSAIDKVESPTEPQRTFAKIMDIKVCIRNVVALGRIRCGKVDG</sequence>
<evidence type="ECO:0000313" key="2">
    <source>
        <dbReference type="EMBL" id="VEL14520.1"/>
    </source>
</evidence>
<comment type="caution">
    <text evidence="2">The sequence shown here is derived from an EMBL/GenBank/DDBJ whole genome shotgun (WGS) entry which is preliminary data.</text>
</comment>
<keyword evidence="1" id="KW-0175">Coiled coil</keyword>
<evidence type="ECO:0000256" key="1">
    <source>
        <dbReference type="SAM" id="Coils"/>
    </source>
</evidence>
<feature type="coiled-coil region" evidence="1">
    <location>
        <begin position="49"/>
        <end position="83"/>
    </location>
</feature>
<proteinExistence type="predicted"/>
<keyword evidence="3" id="KW-1185">Reference proteome</keyword>
<organism evidence="2 3">
    <name type="scientific">Protopolystoma xenopodis</name>
    <dbReference type="NCBI Taxonomy" id="117903"/>
    <lineage>
        <taxon>Eukaryota</taxon>
        <taxon>Metazoa</taxon>
        <taxon>Spiralia</taxon>
        <taxon>Lophotrochozoa</taxon>
        <taxon>Platyhelminthes</taxon>
        <taxon>Monogenea</taxon>
        <taxon>Polyopisthocotylea</taxon>
        <taxon>Polystomatidea</taxon>
        <taxon>Polystomatidae</taxon>
        <taxon>Protopolystoma</taxon>
    </lineage>
</organism>
<protein>
    <submittedName>
        <fullName evidence="2">Uncharacterized protein</fullName>
    </submittedName>
</protein>
<dbReference type="Proteomes" id="UP000784294">
    <property type="component" value="Unassembled WGS sequence"/>
</dbReference>
<accession>A0A3S5A8E7</accession>
<name>A0A3S5A8E7_9PLAT</name>
<gene>
    <name evidence="2" type="ORF">PXEA_LOCUS7960</name>
</gene>
<reference evidence="2" key="1">
    <citation type="submission" date="2018-11" db="EMBL/GenBank/DDBJ databases">
        <authorList>
            <consortium name="Pathogen Informatics"/>
        </authorList>
    </citation>
    <scope>NUCLEOTIDE SEQUENCE</scope>
</reference>
<evidence type="ECO:0000313" key="3">
    <source>
        <dbReference type="Proteomes" id="UP000784294"/>
    </source>
</evidence>
<dbReference type="AlphaFoldDB" id="A0A3S5A8E7"/>
<dbReference type="EMBL" id="CAAALY010021452">
    <property type="protein sequence ID" value="VEL14520.1"/>
    <property type="molecule type" value="Genomic_DNA"/>
</dbReference>